<feature type="domain" description="FAD-binding" evidence="7">
    <location>
        <begin position="22"/>
        <end position="360"/>
    </location>
</feature>
<dbReference type="AlphaFoldDB" id="A0A964UJT5"/>
<keyword evidence="9" id="KW-1185">Reference proteome</keyword>
<dbReference type="EMBL" id="JAAAHS010000002">
    <property type="protein sequence ID" value="NBE49962.1"/>
    <property type="molecule type" value="Genomic_DNA"/>
</dbReference>
<dbReference type="PANTHER" id="PTHR13789:SF318">
    <property type="entry name" value="GERANYLGERANYL DIPHOSPHATE REDUCTASE"/>
    <property type="match status" value="1"/>
</dbReference>
<keyword evidence="5" id="KW-0503">Monooxygenase</keyword>
<accession>A0A964UJT5</accession>
<dbReference type="Gene3D" id="3.50.50.60">
    <property type="entry name" value="FAD/NAD(P)-binding domain"/>
    <property type="match status" value="1"/>
</dbReference>
<protein>
    <submittedName>
        <fullName evidence="8">FAD-binding protein</fullName>
    </submittedName>
</protein>
<evidence type="ECO:0000256" key="2">
    <source>
        <dbReference type="ARBA" id="ARBA00022630"/>
    </source>
</evidence>
<evidence type="ECO:0000256" key="6">
    <source>
        <dbReference type="SAM" id="MobiDB-lite"/>
    </source>
</evidence>
<name>A0A964UJT5_9ACTN</name>
<dbReference type="PRINTS" id="PR00420">
    <property type="entry name" value="RNGMNOXGNASE"/>
</dbReference>
<dbReference type="Pfam" id="PF01494">
    <property type="entry name" value="FAD_binding_3"/>
    <property type="match status" value="1"/>
</dbReference>
<comment type="cofactor">
    <cofactor evidence="1">
        <name>FAD</name>
        <dbReference type="ChEBI" id="CHEBI:57692"/>
    </cofactor>
</comment>
<dbReference type="Proteomes" id="UP000598297">
    <property type="component" value="Unassembled WGS sequence"/>
</dbReference>
<evidence type="ECO:0000256" key="1">
    <source>
        <dbReference type="ARBA" id="ARBA00001974"/>
    </source>
</evidence>
<dbReference type="PANTHER" id="PTHR13789">
    <property type="entry name" value="MONOOXYGENASE"/>
    <property type="match status" value="1"/>
</dbReference>
<evidence type="ECO:0000313" key="8">
    <source>
        <dbReference type="EMBL" id="NBE49962.1"/>
    </source>
</evidence>
<comment type="caution">
    <text evidence="8">The sequence shown here is derived from an EMBL/GenBank/DDBJ whole genome shotgun (WGS) entry which is preliminary data.</text>
</comment>
<gene>
    <name evidence="8" type="ORF">GUY60_00665</name>
</gene>
<dbReference type="GO" id="GO:0004497">
    <property type="term" value="F:monooxygenase activity"/>
    <property type="evidence" value="ECO:0007669"/>
    <property type="project" value="UniProtKB-KW"/>
</dbReference>
<dbReference type="InterPro" id="IPR002938">
    <property type="entry name" value="FAD-bd"/>
</dbReference>
<proteinExistence type="predicted"/>
<dbReference type="RefSeq" id="WP_161692844.1">
    <property type="nucleotide sequence ID" value="NZ_JAAAHS010000002.1"/>
</dbReference>
<keyword evidence="4" id="KW-0560">Oxidoreductase</keyword>
<evidence type="ECO:0000259" key="7">
    <source>
        <dbReference type="Pfam" id="PF01494"/>
    </source>
</evidence>
<organism evidence="8 9">
    <name type="scientific">Streptomyces boluensis</name>
    <dbReference type="NCBI Taxonomy" id="1775135"/>
    <lineage>
        <taxon>Bacteria</taxon>
        <taxon>Bacillati</taxon>
        <taxon>Actinomycetota</taxon>
        <taxon>Actinomycetes</taxon>
        <taxon>Kitasatosporales</taxon>
        <taxon>Streptomycetaceae</taxon>
        <taxon>Streptomyces</taxon>
    </lineage>
</organism>
<dbReference type="SUPFAM" id="SSF51905">
    <property type="entry name" value="FAD/NAD(P)-binding domain"/>
    <property type="match status" value="1"/>
</dbReference>
<feature type="region of interest" description="Disordered" evidence="6">
    <location>
        <begin position="404"/>
        <end position="437"/>
    </location>
</feature>
<keyword evidence="3" id="KW-0274">FAD</keyword>
<dbReference type="InterPro" id="IPR050493">
    <property type="entry name" value="FAD-dep_Monooxygenase_BioMet"/>
</dbReference>
<keyword evidence="2" id="KW-0285">Flavoprotein</keyword>
<reference evidence="8" key="1">
    <citation type="submission" date="2020-01" db="EMBL/GenBank/DDBJ databases">
        <title>Whole-genome analyses of novel actinobacteria.</title>
        <authorList>
            <person name="Sahin N."/>
        </authorList>
    </citation>
    <scope>NUCLEOTIDE SEQUENCE</scope>
    <source>
        <strain evidence="8">YC537</strain>
    </source>
</reference>
<feature type="region of interest" description="Disordered" evidence="6">
    <location>
        <begin position="1"/>
        <end position="20"/>
    </location>
</feature>
<evidence type="ECO:0000256" key="5">
    <source>
        <dbReference type="ARBA" id="ARBA00023033"/>
    </source>
</evidence>
<evidence type="ECO:0000256" key="3">
    <source>
        <dbReference type="ARBA" id="ARBA00022827"/>
    </source>
</evidence>
<dbReference type="GO" id="GO:0071949">
    <property type="term" value="F:FAD binding"/>
    <property type="evidence" value="ECO:0007669"/>
    <property type="project" value="InterPro"/>
</dbReference>
<sequence>MSEQPLPAQPLSVEPSRPRPRSVVVAGGGIGGLAAAAALAHDGARVTVVERMPYVRDAGGGLLLHPNGVRAADAISAALGARIRAHGHVTGEHEVRRIIDAQGAVLAEERIGSPFGAPQVPILRTALQTALLVEAAAAGAVVFLGTGVEGFTEHRDHIRVHLSDGTSLTGDALVAADGINSATRTALLDDGPPDYRGYTSVRGRTTAAGLGQRPYVANGRGVQLFVAPVGRDTLYWTAKITAPPGLWPAKGPMGALRDLLAALSGWDESVVRLVRDCDPANLVVTDVHDRDPAPRMAIGRVALLGDAAHPMVPALGQGANTALEDAVVLAAALRTHTDVERALAAYESERLPRTAEIQRRSRRQGSLDQGADDAAERARNDLMRRQGRKDAEALDITAWTPPTTTTEEVPVLSRARKRRNPMPAAAFTAHPSTPGPVWRDANVRSGPSLSSPVLRLLLPDPDVAHDAEGWTVGDEVIEGEHQGGEITSSLWFRLSDGGWCSAVNFEPDTVAALVSRTATEQAA</sequence>
<dbReference type="OrthoDB" id="9782160at2"/>
<evidence type="ECO:0000313" key="9">
    <source>
        <dbReference type="Proteomes" id="UP000598297"/>
    </source>
</evidence>
<evidence type="ECO:0000256" key="4">
    <source>
        <dbReference type="ARBA" id="ARBA00023002"/>
    </source>
</evidence>
<dbReference type="InterPro" id="IPR036188">
    <property type="entry name" value="FAD/NAD-bd_sf"/>
</dbReference>
<feature type="region of interest" description="Disordered" evidence="6">
    <location>
        <begin position="354"/>
        <end position="374"/>
    </location>
</feature>